<accession>A0ABY5ZQB0</accession>
<dbReference type="PROSITE" id="PS51125">
    <property type="entry name" value="NHL"/>
    <property type="match status" value="3"/>
</dbReference>
<reference evidence="3" key="1">
    <citation type="journal article" date="2022" name="Environ. Microbiol.">
        <title>Geoalkalibacter halelectricus SAP #1 sp. nov. possessing extracellular electron transfer and mineral#reducing capabilities from a haloalkaline environment.</title>
        <authorList>
            <person name="Yadav S."/>
            <person name="Singh R."/>
            <person name="Sundharam S.S."/>
            <person name="Chaudhary S."/>
            <person name="Krishnamurthi S."/>
            <person name="Patil S.A."/>
        </authorList>
    </citation>
    <scope>NUCLEOTIDE SEQUENCE</scope>
    <source>
        <strain evidence="3">SAP-1</strain>
    </source>
</reference>
<evidence type="ECO:0000313" key="4">
    <source>
        <dbReference type="Proteomes" id="UP001060414"/>
    </source>
</evidence>
<feature type="repeat" description="NHL" evidence="2">
    <location>
        <begin position="195"/>
        <end position="238"/>
    </location>
</feature>
<sequence length="365" mass="40960">MKHKLLQAFLLMLVVGLLGGCAKPEANMRVLWPPLPDTPRLEWLGVYYSEMDLPRTSRERLVDDVVGNRGLEFFGRPLGIAADGKGRVYVSDADQRVIKVFDFNSRKLESFAGGRRFQDPLGLAVDSRGNLYVAEGGSRRVLVFSAAGKPLFSFGGPDIFEKPVNVALNESLGRIYVSDGAGHKIAVFDLEGEHLFSFGQWGGGDGHLYSPQGLAVDTDHRLFVADQFNARIQVFDADGNFLYKFGERGNREWNFEFPKDLAFDSDGNLHILDVRKAALITYRPDGTLLLFTGGGISDSPVAFGMPMNIWIDGGDRIYITDSLNRRVAQWRYFSEEYLANNPFDERTIQQQVELRQRRLGDLPNR</sequence>
<organism evidence="3 4">
    <name type="scientific">Geoalkalibacter halelectricus</name>
    <dbReference type="NCBI Taxonomy" id="2847045"/>
    <lineage>
        <taxon>Bacteria</taxon>
        <taxon>Pseudomonadati</taxon>
        <taxon>Thermodesulfobacteriota</taxon>
        <taxon>Desulfuromonadia</taxon>
        <taxon>Desulfuromonadales</taxon>
        <taxon>Geoalkalibacteraceae</taxon>
        <taxon>Geoalkalibacter</taxon>
    </lineage>
</organism>
<feature type="repeat" description="NHL" evidence="2">
    <location>
        <begin position="65"/>
        <end position="104"/>
    </location>
</feature>
<dbReference type="Gene3D" id="2.120.10.30">
    <property type="entry name" value="TolB, C-terminal domain"/>
    <property type="match status" value="2"/>
</dbReference>
<dbReference type="PANTHER" id="PTHR24104:SF25">
    <property type="entry name" value="PROTEIN LIN-41"/>
    <property type="match status" value="1"/>
</dbReference>
<dbReference type="InterPro" id="IPR001258">
    <property type="entry name" value="NHL_repeat"/>
</dbReference>
<protein>
    <submittedName>
        <fullName evidence="3">6-bladed beta-propeller</fullName>
    </submittedName>
</protein>
<evidence type="ECO:0000256" key="1">
    <source>
        <dbReference type="ARBA" id="ARBA00022737"/>
    </source>
</evidence>
<dbReference type="InterPro" id="IPR050952">
    <property type="entry name" value="TRIM-NHL_E3_ligases"/>
</dbReference>
<evidence type="ECO:0000313" key="3">
    <source>
        <dbReference type="EMBL" id="UWZ79894.1"/>
    </source>
</evidence>
<keyword evidence="4" id="KW-1185">Reference proteome</keyword>
<dbReference type="EMBL" id="CP092109">
    <property type="protein sequence ID" value="UWZ79894.1"/>
    <property type="molecule type" value="Genomic_DNA"/>
</dbReference>
<dbReference type="Proteomes" id="UP001060414">
    <property type="component" value="Chromosome"/>
</dbReference>
<keyword evidence="1" id="KW-0677">Repeat</keyword>
<proteinExistence type="predicted"/>
<evidence type="ECO:0000256" key="2">
    <source>
        <dbReference type="PROSITE-ProRule" id="PRU00504"/>
    </source>
</evidence>
<gene>
    <name evidence="3" type="ORF">L9S41_00505</name>
</gene>
<dbReference type="PANTHER" id="PTHR24104">
    <property type="entry name" value="E3 UBIQUITIN-PROTEIN LIGASE NHLRC1-RELATED"/>
    <property type="match status" value="1"/>
</dbReference>
<dbReference type="Pfam" id="PF01436">
    <property type="entry name" value="NHL"/>
    <property type="match status" value="1"/>
</dbReference>
<dbReference type="InterPro" id="IPR011042">
    <property type="entry name" value="6-blade_b-propeller_TolB-like"/>
</dbReference>
<dbReference type="PROSITE" id="PS51257">
    <property type="entry name" value="PROKAR_LIPOPROTEIN"/>
    <property type="match status" value="1"/>
</dbReference>
<dbReference type="RefSeq" id="WP_260748246.1">
    <property type="nucleotide sequence ID" value="NZ_CP092109.1"/>
</dbReference>
<feature type="repeat" description="NHL" evidence="2">
    <location>
        <begin position="105"/>
        <end position="147"/>
    </location>
</feature>
<dbReference type="SUPFAM" id="SSF101898">
    <property type="entry name" value="NHL repeat"/>
    <property type="match status" value="1"/>
</dbReference>
<name>A0ABY5ZQB0_9BACT</name>
<dbReference type="Pfam" id="PF17170">
    <property type="entry name" value="DUF5128"/>
    <property type="match status" value="1"/>
</dbReference>